<dbReference type="eggNOG" id="COG0631">
    <property type="taxonomic scope" value="Bacteria"/>
</dbReference>
<protein>
    <submittedName>
        <fullName evidence="2">Protein phosphatase 2C</fullName>
    </submittedName>
</protein>
<dbReference type="AlphaFoldDB" id="U2EK24"/>
<dbReference type="STRING" id="1033802.SSPSH_002536"/>
<comment type="caution">
    <text evidence="2">The sequence shown here is derived from an EMBL/GenBank/DDBJ whole genome shotgun (WGS) entry which is preliminary data.</text>
</comment>
<dbReference type="RefSeq" id="WP_006914880.1">
    <property type="nucleotide sequence ID" value="NZ_AFNV02000017.1"/>
</dbReference>
<dbReference type="Gene3D" id="3.60.40.10">
    <property type="entry name" value="PPM-type phosphatase domain"/>
    <property type="match status" value="1"/>
</dbReference>
<dbReference type="Pfam" id="PF13672">
    <property type="entry name" value="PP2C_2"/>
    <property type="match status" value="1"/>
</dbReference>
<evidence type="ECO:0000313" key="2">
    <source>
        <dbReference type="EMBL" id="ERJ18622.1"/>
    </source>
</evidence>
<dbReference type="Proteomes" id="UP000006242">
    <property type="component" value="Unassembled WGS sequence"/>
</dbReference>
<dbReference type="InterPro" id="IPR001932">
    <property type="entry name" value="PPM-type_phosphatase-like_dom"/>
</dbReference>
<keyword evidence="3" id="KW-1185">Reference proteome</keyword>
<accession>U2EK24</accession>
<dbReference type="OrthoDB" id="9805674at2"/>
<feature type="domain" description="PPM-type phosphatase" evidence="1">
    <location>
        <begin position="11"/>
        <end position="225"/>
    </location>
</feature>
<evidence type="ECO:0000313" key="3">
    <source>
        <dbReference type="Proteomes" id="UP000006242"/>
    </source>
</evidence>
<reference evidence="2 3" key="2">
    <citation type="journal article" date="2013" name="PLoS ONE">
        <title>INDIGO - INtegrated Data Warehouse of MIcrobial GenOmes with Examples from the Red Sea Extremophiles.</title>
        <authorList>
            <person name="Alam I."/>
            <person name="Antunes A."/>
            <person name="Kamau A.A."/>
            <person name="Ba Alawi W."/>
            <person name="Kalkatawi M."/>
            <person name="Stingl U."/>
            <person name="Bajic V.B."/>
        </authorList>
    </citation>
    <scope>NUCLEOTIDE SEQUENCE [LARGE SCALE GENOMIC DNA]</scope>
    <source>
        <strain evidence="2 3">E1L3A</strain>
    </source>
</reference>
<dbReference type="EMBL" id="AFNV02000017">
    <property type="protein sequence ID" value="ERJ18622.1"/>
    <property type="molecule type" value="Genomic_DNA"/>
</dbReference>
<dbReference type="SUPFAM" id="SSF81606">
    <property type="entry name" value="PP2C-like"/>
    <property type="match status" value="1"/>
</dbReference>
<name>U2EK24_9GAMM</name>
<organism evidence="2 3">
    <name type="scientific">Salinisphaera shabanensis E1L3A</name>
    <dbReference type="NCBI Taxonomy" id="1033802"/>
    <lineage>
        <taxon>Bacteria</taxon>
        <taxon>Pseudomonadati</taxon>
        <taxon>Pseudomonadota</taxon>
        <taxon>Gammaproteobacteria</taxon>
        <taxon>Salinisphaerales</taxon>
        <taxon>Salinisphaeraceae</taxon>
        <taxon>Salinisphaera</taxon>
    </lineage>
</organism>
<dbReference type="InterPro" id="IPR036457">
    <property type="entry name" value="PPM-type-like_dom_sf"/>
</dbReference>
<gene>
    <name evidence="2" type="ORF">SSPSH_002536</name>
</gene>
<reference evidence="2 3" key="1">
    <citation type="journal article" date="2011" name="J. Bacteriol.">
        <title>Genome sequence of Salinisphaera shabanensis, a gammaproteobacterium from the harsh, variable environment of the brine-seawater interface of the Shaban Deep in the Red Sea.</title>
        <authorList>
            <person name="Antunes A."/>
            <person name="Alam I."/>
            <person name="Bajic V.B."/>
            <person name="Stingl U."/>
        </authorList>
    </citation>
    <scope>NUCLEOTIDE SEQUENCE [LARGE SCALE GENOMIC DNA]</scope>
    <source>
        <strain evidence="2 3">E1L3A</strain>
    </source>
</reference>
<evidence type="ECO:0000259" key="1">
    <source>
        <dbReference type="Pfam" id="PF13672"/>
    </source>
</evidence>
<proteinExistence type="predicted"/>
<sequence length="248" mass="26068">MSWQLFGASAIGASHIAGDLPCQDAHAYRRTESGFVGVVCDGAGSAAYSDIGARLVCAQVVDVLADAITPPETLTAEVARDRVAWALAGARNRLARRAVAESHALKDYACTVVGAWMGAHGGWLFHIGDGLGVARLASGDTVSAPENGEYANETFFLTGRDWTTHLRMTPVESGCESVLLMSDGAMGFVMDKGGRQVYAPFFDPVARFLRSSDETPGNEALQATLADARTHGITGDDKTLLIALAPPA</sequence>